<accession>A0A141B6W8</accession>
<dbReference type="InterPro" id="IPR038311">
    <property type="entry name" value="Herpes_gL_N_sf"/>
</dbReference>
<feature type="domain" description="Herpesvirus glycoprotein L N-terminal" evidence="13">
    <location>
        <begin position="81"/>
        <end position="126"/>
    </location>
</feature>
<dbReference type="GO" id="GO:0046718">
    <property type="term" value="P:symbiont entry into host cell"/>
    <property type="evidence" value="ECO:0007669"/>
    <property type="project" value="UniProtKB-KW"/>
</dbReference>
<dbReference type="Gene3D" id="3.30.390.170">
    <property type="match status" value="1"/>
</dbReference>
<evidence type="ECO:0000256" key="12">
    <source>
        <dbReference type="ARBA" id="ARBA00023296"/>
    </source>
</evidence>
<evidence type="ECO:0000256" key="8">
    <source>
        <dbReference type="ARBA" id="ARBA00022879"/>
    </source>
</evidence>
<evidence type="ECO:0000256" key="6">
    <source>
        <dbReference type="ARBA" id="ARBA00022844"/>
    </source>
</evidence>
<dbReference type="Proteomes" id="UP000128799">
    <property type="component" value="Segment"/>
</dbReference>
<name>A0A141B6W8_SUHV</name>
<evidence type="ECO:0000256" key="3">
    <source>
        <dbReference type="ARBA" id="ARBA00022521"/>
    </source>
</evidence>
<keyword evidence="6" id="KW-0946">Virion</keyword>
<evidence type="ECO:0000256" key="9">
    <source>
        <dbReference type="ARBA" id="ARBA00023136"/>
    </source>
</evidence>
<reference evidence="14 15" key="1">
    <citation type="journal article" date="2016" name="Virus Genes">
        <title>Growth characteristics and complete genomic sequence analysis of a novel pseudorabies virus in China.</title>
        <authorList>
            <person name="Yu T."/>
            <person name="Chen F."/>
            <person name="Ku X."/>
            <person name="Fan J."/>
            <person name="Zhu Y."/>
            <person name="Ma H."/>
            <person name="Li S."/>
            <person name="Wu B."/>
            <person name="He Q."/>
        </authorList>
    </citation>
    <scope>NUCLEOTIDE SEQUENCE [LARGE SCALE GENOMIC DNA]</scope>
    <source>
        <strain evidence="14">Fa</strain>
    </source>
</reference>
<dbReference type="InterPro" id="IPR034708">
    <property type="entry name" value="HSV_GL_alphagamma"/>
</dbReference>
<evidence type="ECO:0000256" key="4">
    <source>
        <dbReference type="ARBA" id="ARBA00022595"/>
    </source>
</evidence>
<dbReference type="InterPro" id="IPR007923">
    <property type="entry name" value="Herpes_gL_N"/>
</dbReference>
<evidence type="ECO:0000313" key="15">
    <source>
        <dbReference type="Proteomes" id="UP000128799"/>
    </source>
</evidence>
<gene>
    <name evidence="14" type="primary">UL1</name>
</gene>
<keyword evidence="11" id="KW-0325">Glycoprotein</keyword>
<dbReference type="HAMAP" id="MF_04034">
    <property type="entry name" value="HSV_GL_alphagamma"/>
    <property type="match status" value="1"/>
</dbReference>
<evidence type="ECO:0000313" key="14">
    <source>
        <dbReference type="EMBL" id="AKG94088.1"/>
    </source>
</evidence>
<keyword evidence="7" id="KW-1043">Host membrane</keyword>
<keyword evidence="9" id="KW-0472">Membrane</keyword>
<evidence type="ECO:0000256" key="7">
    <source>
        <dbReference type="ARBA" id="ARBA00022870"/>
    </source>
</evidence>
<keyword evidence="3" id="KW-1169">Fusion of virus membrane with host cell membrane</keyword>
<keyword evidence="5" id="KW-1040">Host Golgi apparatus</keyword>
<evidence type="ECO:0000256" key="10">
    <source>
        <dbReference type="ARBA" id="ARBA00023157"/>
    </source>
</evidence>
<keyword evidence="12" id="KW-1160">Virus entry into host cell</keyword>
<evidence type="ECO:0000256" key="2">
    <source>
        <dbReference type="ARBA" id="ARBA00022511"/>
    </source>
</evidence>
<keyword evidence="4" id="KW-1162">Viral penetration into host cytoplasm</keyword>
<evidence type="ECO:0000256" key="5">
    <source>
        <dbReference type="ARBA" id="ARBA00022812"/>
    </source>
</evidence>
<dbReference type="EMBL" id="KM189913">
    <property type="protein sequence ID" value="AKG94088.1"/>
    <property type="molecule type" value="Genomic_DNA"/>
</dbReference>
<protein>
    <submittedName>
        <fullName evidence="14">GL</fullName>
    </submittedName>
</protein>
<organism evidence="14 15">
    <name type="scientific">Suid herpesvirus 1</name>
    <name type="common">SuHV-1</name>
    <name type="synonym">Pseudorabies virus</name>
    <dbReference type="NCBI Taxonomy" id="10345"/>
    <lineage>
        <taxon>Viruses</taxon>
        <taxon>Duplodnaviria</taxon>
        <taxon>Heunggongvirae</taxon>
        <taxon>Peploviricota</taxon>
        <taxon>Herviviricetes</taxon>
        <taxon>Herpesvirales</taxon>
        <taxon>Orthoherpesviridae</taxon>
        <taxon>Alphaherpesvirinae</taxon>
        <taxon>Varicellovirus</taxon>
        <taxon>Varicellovirus suidalpha1</taxon>
    </lineage>
</organism>
<dbReference type="PROSITE" id="PS52024">
    <property type="entry name" value="GL_AHV"/>
    <property type="match status" value="1"/>
</dbReference>
<dbReference type="GO" id="GO:0019031">
    <property type="term" value="C:viral envelope"/>
    <property type="evidence" value="ECO:0007669"/>
    <property type="project" value="UniProtKB-KW"/>
</dbReference>
<keyword evidence="2" id="KW-1032">Host cell membrane</keyword>
<sequence length="161" mass="17068">MSPLVAVLVFFSAALGIPGPGVAGNPRGLDAIFEAPVTPAPVTPAPPTRHPRREELEWDDEDHPLLDLEPPVGSRCHPYIAYSLPPDMNAVTSVVVKPYCSPPEVILWASGTAYLVNPFVAIQALAVGEPLNEAALKELGEVAVHKDSLPPLRYNGGPPAE</sequence>
<proteinExistence type="inferred from homology"/>
<keyword evidence="1" id="KW-1168">Fusion of virus membrane with host membrane</keyword>
<dbReference type="GO" id="GO:0019064">
    <property type="term" value="P:fusion of virus membrane with host plasma membrane"/>
    <property type="evidence" value="ECO:0007669"/>
    <property type="project" value="UniProtKB-KW"/>
</dbReference>
<evidence type="ECO:0000256" key="11">
    <source>
        <dbReference type="ARBA" id="ARBA00023180"/>
    </source>
</evidence>
<keyword evidence="8" id="KW-0261">Viral envelope protein</keyword>
<keyword evidence="10" id="KW-1015">Disulfide bond</keyword>
<dbReference type="Pfam" id="PF05259">
    <property type="entry name" value="Herpes_UL1"/>
    <property type="match status" value="1"/>
</dbReference>
<evidence type="ECO:0000259" key="13">
    <source>
        <dbReference type="Pfam" id="PF05259"/>
    </source>
</evidence>
<evidence type="ECO:0000256" key="1">
    <source>
        <dbReference type="ARBA" id="ARBA00022506"/>
    </source>
</evidence>